<proteinExistence type="predicted"/>
<evidence type="ECO:0000313" key="3">
    <source>
        <dbReference type="Proteomes" id="UP001055955"/>
    </source>
</evidence>
<dbReference type="RefSeq" id="WP_258568437.1">
    <property type="nucleotide sequence ID" value="NZ_CP092900.1"/>
</dbReference>
<name>A0ABY5DLK9_9GAMM</name>
<gene>
    <name evidence="2" type="ORF">MMH89_00535</name>
</gene>
<keyword evidence="2" id="KW-0560">Oxidoreductase</keyword>
<dbReference type="InterPro" id="IPR051205">
    <property type="entry name" value="UbiH/COQ6_monooxygenase"/>
</dbReference>
<dbReference type="Proteomes" id="UP001055955">
    <property type="component" value="Chromosome"/>
</dbReference>
<dbReference type="PRINTS" id="PR00420">
    <property type="entry name" value="RNGMNOXGNASE"/>
</dbReference>
<dbReference type="InterPro" id="IPR002938">
    <property type="entry name" value="FAD-bd"/>
</dbReference>
<organism evidence="2 3">
    <name type="scientific">Candidatus Comchoanobacter bicostacola</name>
    <dbReference type="NCBI Taxonomy" id="2919598"/>
    <lineage>
        <taxon>Bacteria</taxon>
        <taxon>Pseudomonadati</taxon>
        <taxon>Pseudomonadota</taxon>
        <taxon>Gammaproteobacteria</taxon>
        <taxon>Candidatus Comchoanobacterales</taxon>
        <taxon>Candidatus Comchoanobacteraceae</taxon>
        <taxon>Candidatus Comchoanobacter</taxon>
    </lineage>
</organism>
<dbReference type="EMBL" id="CP092900">
    <property type="protein sequence ID" value="UTC24652.1"/>
    <property type="molecule type" value="Genomic_DNA"/>
</dbReference>
<protein>
    <submittedName>
        <fullName evidence="2">FAD-dependent monooxygenase</fullName>
    </submittedName>
</protein>
<dbReference type="PANTHER" id="PTHR43876">
    <property type="entry name" value="UBIQUINONE BIOSYNTHESIS MONOOXYGENASE COQ6, MITOCHONDRIAL"/>
    <property type="match status" value="1"/>
</dbReference>
<keyword evidence="3" id="KW-1185">Reference proteome</keyword>
<dbReference type="PANTHER" id="PTHR43876:SF7">
    <property type="entry name" value="UBIQUINONE BIOSYNTHESIS MONOOXYGENASE COQ6, MITOCHONDRIAL"/>
    <property type="match status" value="1"/>
</dbReference>
<reference evidence="2 3" key="1">
    <citation type="journal article" date="2022" name="Nat. Microbiol.">
        <title>The microbiome of a bacterivorous marine choanoflagellate contains a resource-demanding obligate bacterial associate.</title>
        <authorList>
            <person name="Needham D.M."/>
            <person name="Poirier C."/>
            <person name="Bachy C."/>
            <person name="George E.E."/>
            <person name="Wilken S."/>
            <person name="Yung C.C.M."/>
            <person name="Limardo A.J."/>
            <person name="Morando M."/>
            <person name="Sudek L."/>
            <person name="Malmstrom R.R."/>
            <person name="Keeling P.J."/>
            <person name="Santoro A.E."/>
            <person name="Worden A.Z."/>
        </authorList>
    </citation>
    <scope>NUCLEOTIDE SEQUENCE [LARGE SCALE GENOMIC DNA]</scope>
    <source>
        <strain evidence="2 3">Comchoano-1</strain>
    </source>
</reference>
<dbReference type="Gene3D" id="3.50.50.60">
    <property type="entry name" value="FAD/NAD(P)-binding domain"/>
    <property type="match status" value="2"/>
</dbReference>
<dbReference type="GO" id="GO:0004497">
    <property type="term" value="F:monooxygenase activity"/>
    <property type="evidence" value="ECO:0007669"/>
    <property type="project" value="UniProtKB-KW"/>
</dbReference>
<accession>A0ABY5DLK9</accession>
<dbReference type="SUPFAM" id="SSF51905">
    <property type="entry name" value="FAD/NAD(P)-binding domain"/>
    <property type="match status" value="1"/>
</dbReference>
<dbReference type="Pfam" id="PF01494">
    <property type="entry name" value="FAD_binding_3"/>
    <property type="match status" value="1"/>
</dbReference>
<feature type="domain" description="FAD-binding" evidence="1">
    <location>
        <begin position="134"/>
        <end position="287"/>
    </location>
</feature>
<sequence>MHKNTQTTIIGSGILASICAIAFKRNGITFDWYGSMPQNNDAMCYALHHKSICFLNQHQIFPTFNHIEEMILHHDCISYDLHAKHSENPYLCSITQHNQLTHALYQNLSELDINAIPIQNQDYKNNTLIINSHAIKTPYIIAVDGPKSPIRRLIKAQQKHTQYEHHAHIAILTHYESNKAVQQIFSNEGTFAILPISKHNSSLIWSCNPEQHKRILSNGIKHEISKILSILGLTLTCIQHHQYLPIQSSLTPSFTHQNIAFAGSSLHTVHPLAGLGLNLGINDLDTLKDLIINHKPLIRYKTKRIPPHTFAQHLTHMGYLSTKNPSLLKSLFKVMHHTRHPAAKSMILKATQLFC</sequence>
<dbReference type="InterPro" id="IPR036188">
    <property type="entry name" value="FAD/NAD-bd_sf"/>
</dbReference>
<keyword evidence="2" id="KW-0503">Monooxygenase</keyword>
<evidence type="ECO:0000313" key="2">
    <source>
        <dbReference type="EMBL" id="UTC24652.1"/>
    </source>
</evidence>
<evidence type="ECO:0000259" key="1">
    <source>
        <dbReference type="Pfam" id="PF01494"/>
    </source>
</evidence>